<accession>A0A1D8NEA5</accession>
<reference evidence="5 7" key="2">
    <citation type="submission" date="2018-07" db="EMBL/GenBank/DDBJ databases">
        <title>Draft Genome Assemblies for Five Robust Yarrowia lipolytica Strains Exhibiting High Lipid Production and Pentose Sugar Utilization and Sugar Alcohol Secretion from Undetoxified Lignocellulosic Biomass Hydrolysates.</title>
        <authorList>
            <consortium name="DOE Joint Genome Institute"/>
            <person name="Walker C."/>
            <person name="Ryu S."/>
            <person name="Na H."/>
            <person name="Zane M."/>
            <person name="LaButti K."/>
            <person name="Lipzen A."/>
            <person name="Haridas S."/>
            <person name="Barry K."/>
            <person name="Grigoriev I.V."/>
            <person name="Quarterman J."/>
            <person name="Slininger P."/>
            <person name="Dien B."/>
            <person name="Trinh C.T."/>
        </authorList>
    </citation>
    <scope>NUCLEOTIDE SEQUENCE [LARGE SCALE GENOMIC DNA]</scope>
    <source>
        <strain evidence="5 7">YB392</strain>
    </source>
</reference>
<dbReference type="Proteomes" id="UP000182444">
    <property type="component" value="Chromosome 1D"/>
</dbReference>
<dbReference type="GO" id="GO:0005094">
    <property type="term" value="F:Rho GDP-dissociation inhibitor activity"/>
    <property type="evidence" value="ECO:0007669"/>
    <property type="project" value="InterPro"/>
</dbReference>
<proteinExistence type="inferred from homology"/>
<protein>
    <submittedName>
        <fullName evidence="5">Immunoglobulin E-set</fullName>
    </submittedName>
</protein>
<keyword evidence="3" id="KW-0963">Cytoplasm</keyword>
<dbReference type="InterPro" id="IPR000406">
    <property type="entry name" value="Rho_GDI"/>
</dbReference>
<dbReference type="PANTHER" id="PTHR10980:SF3">
    <property type="entry name" value="LD16419P"/>
    <property type="match status" value="1"/>
</dbReference>
<evidence type="ECO:0000256" key="2">
    <source>
        <dbReference type="ARBA" id="ARBA00009758"/>
    </source>
</evidence>
<sequence length="140" mass="15918">MSAKSVEILESRTYLGDEAPIVKDMTDPKVLEELKNGTIKVKEKTKYYAECKFVVHAPVKGLVYEQSISRMGVPVETRKQVMGDYEPNTPENPFYIKKFDIQEAPSGFLVRGKYLCQSKYIDADGTVHAEYPYGLEITKK</sequence>
<evidence type="ECO:0000313" key="5">
    <source>
        <dbReference type="EMBL" id="RDW25160.1"/>
    </source>
</evidence>
<dbReference type="Gene3D" id="2.70.50.30">
    <property type="entry name" value="Coagulation Factor XIII, subunit A, domain 1"/>
    <property type="match status" value="1"/>
</dbReference>
<evidence type="ECO:0000256" key="1">
    <source>
        <dbReference type="ARBA" id="ARBA00004496"/>
    </source>
</evidence>
<dbReference type="OMA" id="TILEWEW"/>
<dbReference type="InterPro" id="IPR024792">
    <property type="entry name" value="RhoGDI_dom_sf"/>
</dbReference>
<dbReference type="EMBL" id="CP017556">
    <property type="protein sequence ID" value="AOW03969.1"/>
    <property type="molecule type" value="Genomic_DNA"/>
</dbReference>
<dbReference type="Pfam" id="PF02115">
    <property type="entry name" value="Rho_GDI"/>
    <property type="match status" value="1"/>
</dbReference>
<comment type="similarity">
    <text evidence="2">Belongs to the Rho GDI family.</text>
</comment>
<reference evidence="4 6" key="1">
    <citation type="journal article" date="2016" name="PLoS ONE">
        <title>Sequence Assembly of Yarrowia lipolytica Strain W29/CLIB89 Shows Transposable Element Diversity.</title>
        <authorList>
            <person name="Magnan C."/>
            <person name="Yu J."/>
            <person name="Chang I."/>
            <person name="Jahn E."/>
            <person name="Kanomata Y."/>
            <person name="Wu J."/>
            <person name="Zeller M."/>
            <person name="Oakes M."/>
            <person name="Baldi P."/>
            <person name="Sandmeyer S."/>
        </authorList>
    </citation>
    <scope>NUCLEOTIDE SEQUENCE [LARGE SCALE GENOMIC DNA]</scope>
    <source>
        <strain evidence="4">CLIB89</strain>
        <strain evidence="6">CLIB89(W29)</strain>
    </source>
</reference>
<name>A0A1D8NEA5_YARLL</name>
<dbReference type="VEuPathDB" id="FungiDB:YALI0_D12408g"/>
<evidence type="ECO:0000313" key="7">
    <source>
        <dbReference type="Proteomes" id="UP000256601"/>
    </source>
</evidence>
<evidence type="ECO:0000256" key="3">
    <source>
        <dbReference type="ARBA" id="ARBA00022490"/>
    </source>
</evidence>
<dbReference type="Proteomes" id="UP000256601">
    <property type="component" value="Unassembled WGS sequence"/>
</dbReference>
<dbReference type="eggNOG" id="KOG3205">
    <property type="taxonomic scope" value="Eukaryota"/>
</dbReference>
<gene>
    <name evidence="5" type="ORF">B0I71DRAFT_133073</name>
    <name evidence="4" type="ORF">YALI1_D15458g</name>
</gene>
<dbReference type="FunFam" id="2.70.50.30:FF:000008">
    <property type="entry name" value="Immunoglobulin E-set"/>
    <property type="match status" value="1"/>
</dbReference>
<evidence type="ECO:0000313" key="4">
    <source>
        <dbReference type="EMBL" id="AOW03969.1"/>
    </source>
</evidence>
<dbReference type="EMBL" id="KZ859010">
    <property type="protein sequence ID" value="RDW25160.1"/>
    <property type="molecule type" value="Genomic_DNA"/>
</dbReference>
<dbReference type="GO" id="GO:0016020">
    <property type="term" value="C:membrane"/>
    <property type="evidence" value="ECO:0007669"/>
    <property type="project" value="TreeGrafter"/>
</dbReference>
<organism evidence="4 6">
    <name type="scientific">Yarrowia lipolytica</name>
    <name type="common">Candida lipolytica</name>
    <dbReference type="NCBI Taxonomy" id="4952"/>
    <lineage>
        <taxon>Eukaryota</taxon>
        <taxon>Fungi</taxon>
        <taxon>Dikarya</taxon>
        <taxon>Ascomycota</taxon>
        <taxon>Saccharomycotina</taxon>
        <taxon>Dipodascomycetes</taxon>
        <taxon>Dipodascales</taxon>
        <taxon>Dipodascales incertae sedis</taxon>
        <taxon>Yarrowia</taxon>
    </lineage>
</organism>
<dbReference type="GO" id="GO:0005829">
    <property type="term" value="C:cytosol"/>
    <property type="evidence" value="ECO:0007669"/>
    <property type="project" value="TreeGrafter"/>
</dbReference>
<dbReference type="PANTHER" id="PTHR10980">
    <property type="entry name" value="RHO GDP-DISSOCIATION INHIBITOR"/>
    <property type="match status" value="1"/>
</dbReference>
<dbReference type="SUPFAM" id="SSF81296">
    <property type="entry name" value="E set domains"/>
    <property type="match status" value="1"/>
</dbReference>
<dbReference type="InterPro" id="IPR014756">
    <property type="entry name" value="Ig_E-set"/>
</dbReference>
<dbReference type="AlphaFoldDB" id="A0A1D8NEA5"/>
<dbReference type="VEuPathDB" id="FungiDB:YALI1_D15458g"/>
<evidence type="ECO:0000313" key="6">
    <source>
        <dbReference type="Proteomes" id="UP000182444"/>
    </source>
</evidence>
<dbReference type="GO" id="GO:0007266">
    <property type="term" value="P:Rho protein signal transduction"/>
    <property type="evidence" value="ECO:0007669"/>
    <property type="project" value="InterPro"/>
</dbReference>
<comment type="subcellular location">
    <subcellularLocation>
        <location evidence="1">Cytoplasm</location>
    </subcellularLocation>
</comment>